<sequence>KQSRLRDDWFINEQGIQQVLREHKLWPFSGRRLKCKNNYYDPSYHSHRRIPNEIDLELG</sequence>
<gene>
    <name evidence="1" type="ORF">GMARGA_LOCUS24620</name>
</gene>
<organism evidence="1 2">
    <name type="scientific">Gigaspora margarita</name>
    <dbReference type="NCBI Taxonomy" id="4874"/>
    <lineage>
        <taxon>Eukaryota</taxon>
        <taxon>Fungi</taxon>
        <taxon>Fungi incertae sedis</taxon>
        <taxon>Mucoromycota</taxon>
        <taxon>Glomeromycotina</taxon>
        <taxon>Glomeromycetes</taxon>
        <taxon>Diversisporales</taxon>
        <taxon>Gigasporaceae</taxon>
        <taxon>Gigaspora</taxon>
    </lineage>
</organism>
<dbReference type="EMBL" id="CAJVQB010026170">
    <property type="protein sequence ID" value="CAG8807994.1"/>
    <property type="molecule type" value="Genomic_DNA"/>
</dbReference>
<accession>A0ABN7W137</accession>
<reference evidence="1 2" key="1">
    <citation type="submission" date="2021-06" db="EMBL/GenBank/DDBJ databases">
        <authorList>
            <person name="Kallberg Y."/>
            <person name="Tangrot J."/>
            <person name="Rosling A."/>
        </authorList>
    </citation>
    <scope>NUCLEOTIDE SEQUENCE [LARGE SCALE GENOMIC DNA]</scope>
    <source>
        <strain evidence="1 2">120-4 pot B 10/14</strain>
    </source>
</reference>
<keyword evidence="2" id="KW-1185">Reference proteome</keyword>
<name>A0ABN7W137_GIGMA</name>
<evidence type="ECO:0000313" key="1">
    <source>
        <dbReference type="EMBL" id="CAG8807994.1"/>
    </source>
</evidence>
<dbReference type="Proteomes" id="UP000789901">
    <property type="component" value="Unassembled WGS sequence"/>
</dbReference>
<proteinExistence type="predicted"/>
<feature type="non-terminal residue" evidence="1">
    <location>
        <position position="1"/>
    </location>
</feature>
<protein>
    <submittedName>
        <fullName evidence="1">25404_t:CDS:1</fullName>
    </submittedName>
</protein>
<evidence type="ECO:0000313" key="2">
    <source>
        <dbReference type="Proteomes" id="UP000789901"/>
    </source>
</evidence>
<comment type="caution">
    <text evidence="1">The sequence shown here is derived from an EMBL/GenBank/DDBJ whole genome shotgun (WGS) entry which is preliminary data.</text>
</comment>